<feature type="transmembrane region" description="Helical" evidence="1">
    <location>
        <begin position="43"/>
        <end position="61"/>
    </location>
</feature>
<reference evidence="3 4" key="1">
    <citation type="submission" date="2024-11" db="EMBL/GenBank/DDBJ databases">
        <authorList>
            <person name="Kaparullina E.N."/>
            <person name="Delegan Y.A."/>
            <person name="Doronina N.V."/>
        </authorList>
    </citation>
    <scope>NUCLEOTIDE SEQUENCE [LARGE SCALE GENOMIC DNA]</scope>
    <source>
        <strain evidence="3 4">7sh_L</strain>
    </source>
</reference>
<feature type="domain" description="FecR protein" evidence="2">
    <location>
        <begin position="71"/>
        <end position="161"/>
    </location>
</feature>
<gene>
    <name evidence="3" type="ORF">ACIKP9_06800</name>
</gene>
<protein>
    <submittedName>
        <fullName evidence="3">FecR family protein</fullName>
    </submittedName>
</protein>
<dbReference type="Pfam" id="PF04773">
    <property type="entry name" value="FecR"/>
    <property type="match status" value="1"/>
</dbReference>
<dbReference type="PIRSF" id="PIRSF018266">
    <property type="entry name" value="FecR"/>
    <property type="match status" value="1"/>
</dbReference>
<dbReference type="RefSeq" id="WP_400880895.1">
    <property type="nucleotide sequence ID" value="NZ_JBIWXY010000001.1"/>
</dbReference>
<keyword evidence="1" id="KW-1133">Transmembrane helix</keyword>
<keyword evidence="4" id="KW-1185">Reference proteome</keyword>
<evidence type="ECO:0000313" key="3">
    <source>
        <dbReference type="EMBL" id="MFJ5445935.1"/>
    </source>
</evidence>
<name>A0ABW8GKJ9_9PROT</name>
<comment type="caution">
    <text evidence="3">The sequence shown here is derived from an EMBL/GenBank/DDBJ whole genome shotgun (WGS) entry which is preliminary data.</text>
</comment>
<evidence type="ECO:0000259" key="2">
    <source>
        <dbReference type="Pfam" id="PF04773"/>
    </source>
</evidence>
<dbReference type="PANTHER" id="PTHR30273:SF2">
    <property type="entry name" value="PROTEIN FECR"/>
    <property type="match status" value="1"/>
</dbReference>
<dbReference type="Gene3D" id="2.60.120.1440">
    <property type="match status" value="1"/>
</dbReference>
<dbReference type="Proteomes" id="UP001617669">
    <property type="component" value="Unassembled WGS sequence"/>
</dbReference>
<keyword evidence="1" id="KW-0812">Transmembrane</keyword>
<keyword evidence="1" id="KW-0472">Membrane</keyword>
<sequence>MSQKNLPPGKEQHSAEDALAQHRDTLKELFPLPVIKKSRKKKTAANAMLLLAMIATGLLWLDPAYRSEQHATVIGQRADITLADGSKLTLNTDTQLEVSWHLRSRRVALHRGQALFAVAKATYRPFTVAAGKAHIKVVGTVFDVYHHPDHVTVTVEEGKVQVTSKATAGYLRNMLTANQQITISADGNLHAVNVIQPTSSLAWRDGKLVFEQTTLAQAIADIQRYRREPIRLQSAALGRLKFSGVFSIDNTDALLQLLPAILPIKVNPQSDGSLLISEK</sequence>
<evidence type="ECO:0000313" key="4">
    <source>
        <dbReference type="Proteomes" id="UP001617669"/>
    </source>
</evidence>
<proteinExistence type="predicted"/>
<dbReference type="InterPro" id="IPR012373">
    <property type="entry name" value="Ferrdict_sens_TM"/>
</dbReference>
<dbReference type="PANTHER" id="PTHR30273">
    <property type="entry name" value="PERIPLASMIC SIGNAL SENSOR AND SIGMA FACTOR ACTIVATOR FECR-RELATED"/>
    <property type="match status" value="1"/>
</dbReference>
<evidence type="ECO:0000256" key="1">
    <source>
        <dbReference type="SAM" id="Phobius"/>
    </source>
</evidence>
<accession>A0ABW8GKJ9</accession>
<dbReference type="InterPro" id="IPR006860">
    <property type="entry name" value="FecR"/>
</dbReference>
<dbReference type="Gene3D" id="3.55.50.30">
    <property type="match status" value="1"/>
</dbReference>
<organism evidence="3 4">
    <name type="scientific">Methylobacillus methanolivorans</name>
    <dbReference type="NCBI Taxonomy" id="1848927"/>
    <lineage>
        <taxon>Bacteria</taxon>
        <taxon>Pseudomonadati</taxon>
        <taxon>Pseudomonadota</taxon>
        <taxon>Betaproteobacteria</taxon>
        <taxon>Nitrosomonadales</taxon>
        <taxon>Methylophilaceae</taxon>
        <taxon>Methylobacillus</taxon>
    </lineage>
</organism>
<dbReference type="EMBL" id="JBIWXY010000001">
    <property type="protein sequence ID" value="MFJ5445935.1"/>
    <property type="molecule type" value="Genomic_DNA"/>
</dbReference>